<evidence type="ECO:0000313" key="2">
    <source>
        <dbReference type="EMBL" id="VTN11977.1"/>
    </source>
</evidence>
<dbReference type="AlphaFoldDB" id="A0A4U9D2S2"/>
<feature type="region of interest" description="Disordered" evidence="1">
    <location>
        <begin position="112"/>
        <end position="162"/>
    </location>
</feature>
<accession>A0A4U9D2S2</accession>
<reference evidence="2 3" key="1">
    <citation type="submission" date="2019-04" db="EMBL/GenBank/DDBJ databases">
        <authorList>
            <consortium name="Pathogen Informatics"/>
        </authorList>
    </citation>
    <scope>NUCLEOTIDE SEQUENCE [LARGE SCALE GENOMIC DNA]</scope>
    <source>
        <strain evidence="2 3">NCTC9185</strain>
    </source>
</reference>
<feature type="compositionally biased region" description="Polar residues" evidence="1">
    <location>
        <begin position="120"/>
        <end position="139"/>
    </location>
</feature>
<evidence type="ECO:0000256" key="1">
    <source>
        <dbReference type="SAM" id="MobiDB-lite"/>
    </source>
</evidence>
<evidence type="ECO:0000313" key="3">
    <source>
        <dbReference type="Proteomes" id="UP000339249"/>
    </source>
</evidence>
<dbReference type="Gene3D" id="2.30.110.10">
    <property type="entry name" value="Electron Transport, Fmn-binding Protein, Chain A"/>
    <property type="match status" value="1"/>
</dbReference>
<proteinExistence type="predicted"/>
<dbReference type="InterPro" id="IPR012349">
    <property type="entry name" value="Split_barrel_FMN-bd"/>
</dbReference>
<name>A0A4U9D2S2_RAOTE</name>
<dbReference type="SUPFAM" id="SSF50475">
    <property type="entry name" value="FMN-binding split barrel"/>
    <property type="match status" value="1"/>
</dbReference>
<dbReference type="EMBL" id="CABDVU010000001">
    <property type="protein sequence ID" value="VTN11977.1"/>
    <property type="molecule type" value="Genomic_DNA"/>
</dbReference>
<protein>
    <submittedName>
        <fullName evidence="2">Uncharacterized protein conserved in bacteria</fullName>
    </submittedName>
</protein>
<organism evidence="2 3">
    <name type="scientific">Raoultella terrigena</name>
    <name type="common">Klebsiella terrigena</name>
    <dbReference type="NCBI Taxonomy" id="577"/>
    <lineage>
        <taxon>Bacteria</taxon>
        <taxon>Pseudomonadati</taxon>
        <taxon>Pseudomonadota</taxon>
        <taxon>Gammaproteobacteria</taxon>
        <taxon>Enterobacterales</taxon>
        <taxon>Enterobacteriaceae</taxon>
        <taxon>Klebsiella/Raoultella group</taxon>
        <taxon>Raoultella</taxon>
    </lineage>
</organism>
<gene>
    <name evidence="2" type="ORF">NCTC9185_03940</name>
</gene>
<dbReference type="Proteomes" id="UP000339249">
    <property type="component" value="Unassembled WGS sequence"/>
</dbReference>
<sequence length="200" mass="22086">MDTLAAIAAGWANSTSSPGASPARGELWCANAFYIYDPENVAFYLLSDEKTRHGQMTGERAKVAGTVNGQPKTVALIRGVQFKGEIRRLHGDEEAEMRQRYVEALPRLPARYRPRCGKSAPTSSSLPTIPSASARSCTGSARLRESNSPGRRGKASLFLHTFSQAIRRPSRRNLRRDHEPGADNRRDRFSWWALTSNVGA</sequence>